<keyword evidence="3" id="KW-1185">Reference proteome</keyword>
<keyword evidence="1" id="KW-0812">Transmembrane</keyword>
<dbReference type="Proteomes" id="UP000245423">
    <property type="component" value="Chromosome 1"/>
</dbReference>
<dbReference type="AlphaFoldDB" id="M1ZKF9"/>
<dbReference type="EMBL" id="LT669839">
    <property type="protein sequence ID" value="SHD76060.1"/>
    <property type="molecule type" value="Genomic_DNA"/>
</dbReference>
<evidence type="ECO:0000313" key="3">
    <source>
        <dbReference type="Proteomes" id="UP000245423"/>
    </source>
</evidence>
<gene>
    <name evidence="2" type="ORF">CUESP1_0677</name>
</gene>
<name>M1ZKF9_9FIRM</name>
<dbReference type="HOGENOM" id="CLU_2116811_0_0_9"/>
<keyword evidence="1" id="KW-0472">Membrane</keyword>
<keyword evidence="1" id="KW-1133">Transmembrane helix</keyword>
<feature type="transmembrane region" description="Helical" evidence="1">
    <location>
        <begin position="33"/>
        <end position="51"/>
    </location>
</feature>
<evidence type="ECO:0000313" key="2">
    <source>
        <dbReference type="EMBL" id="SHD76060.1"/>
    </source>
</evidence>
<sequence>MVKNFDFTTEHSVNIVLNIECTKPFWVSIEKDKIETCIFLFVASYYVYYYIFQYFQEGRYDFYKRDFKRKMILILILIISISILSFILSIEGIKSSLFQGVKSIYNLIFYLFTS</sequence>
<feature type="transmembrane region" description="Helical" evidence="1">
    <location>
        <begin position="72"/>
        <end position="90"/>
    </location>
</feature>
<reference evidence="2 3" key="1">
    <citation type="submission" date="2016-11" db="EMBL/GenBank/DDBJ databases">
        <authorList>
            <person name="Manzoor S."/>
        </authorList>
    </citation>
    <scope>NUCLEOTIDE SEQUENCE [LARGE SCALE GENOMIC DNA]</scope>
    <source>
        <strain evidence="2">Clostridium ultunense strain Esp</strain>
    </source>
</reference>
<protein>
    <submittedName>
        <fullName evidence="2">Uncharacterized protein</fullName>
    </submittedName>
</protein>
<evidence type="ECO:0000256" key="1">
    <source>
        <dbReference type="SAM" id="Phobius"/>
    </source>
</evidence>
<accession>M1ZKF9</accession>
<organism evidence="2 3">
    <name type="scientific">[Clostridium] ultunense Esp</name>
    <dbReference type="NCBI Taxonomy" id="1288971"/>
    <lineage>
        <taxon>Bacteria</taxon>
        <taxon>Bacillati</taxon>
        <taxon>Bacillota</taxon>
        <taxon>Tissierellia</taxon>
        <taxon>Tissierellales</taxon>
        <taxon>Tepidimicrobiaceae</taxon>
        <taxon>Schnuerera</taxon>
    </lineage>
</organism>
<proteinExistence type="predicted"/>